<gene>
    <name evidence="1" type="ORF">CBM2586_A10273</name>
</gene>
<name>A0A375B9I4_9BURK</name>
<dbReference type="AlphaFoldDB" id="A0A375B9I4"/>
<dbReference type="Proteomes" id="UP000257016">
    <property type="component" value="Unassembled WGS sequence"/>
</dbReference>
<protein>
    <submittedName>
        <fullName evidence="1">Uncharacterized protein</fullName>
    </submittedName>
</protein>
<sequence>MDVLLFTNCTNRKRGRLRDERPADWYRAAPAERGTLANLARLWRKELSRLKGRLPANELYVGRSVVDARKTAGLLGATMGFVSAGLGLTYASTLVPCYDLTISPGPTSISPLLTQYGSTPADWWMELNGGPAITRAVSDDRTRAVFLALPSGYLEMVAVDLQHCATRYAEKLRIFTSEKGRNAVPEHLQLCVMPYDDRLEATDLSGTRTDFPQRALRHFVERLNGNGLSLAESVVAVEHAMAGLQARHTPRRTKLSDQEIAQLLRANWSENNGSSSRLLRFLRDQAQVACEQGRFRRIWGELREEISS</sequence>
<evidence type="ECO:0000313" key="1">
    <source>
        <dbReference type="EMBL" id="SOY40308.1"/>
    </source>
</evidence>
<reference evidence="1" key="1">
    <citation type="submission" date="2018-01" db="EMBL/GenBank/DDBJ databases">
        <authorList>
            <person name="Clerissi C."/>
        </authorList>
    </citation>
    <scope>NUCLEOTIDE SEQUENCE</scope>
    <source>
        <strain evidence="1">Cupriavidus taiwanensis LMG 19430</strain>
    </source>
</reference>
<accession>A0A375B9I4</accession>
<proteinExistence type="predicted"/>
<dbReference type="EMBL" id="OFSN01000001">
    <property type="protein sequence ID" value="SOY40308.1"/>
    <property type="molecule type" value="Genomic_DNA"/>
</dbReference>
<organism evidence="1">
    <name type="scientific">Cupriavidus taiwanensis</name>
    <dbReference type="NCBI Taxonomy" id="164546"/>
    <lineage>
        <taxon>Bacteria</taxon>
        <taxon>Pseudomonadati</taxon>
        <taxon>Pseudomonadota</taxon>
        <taxon>Betaproteobacteria</taxon>
        <taxon>Burkholderiales</taxon>
        <taxon>Burkholderiaceae</taxon>
        <taxon>Cupriavidus</taxon>
    </lineage>
</organism>
<comment type="caution">
    <text evidence="1">The sequence shown here is derived from an EMBL/GenBank/DDBJ whole genome shotgun (WGS) entry which is preliminary data.</text>
</comment>